<dbReference type="PANTHER" id="PTHR23317">
    <property type="entry name" value="DEDICATOR OF CYTOKINESIS DOCK"/>
    <property type="match status" value="1"/>
</dbReference>
<comment type="caution">
    <text evidence="1">The sequence shown here is derived from an EMBL/GenBank/DDBJ whole genome shotgun (WGS) entry which is preliminary data.</text>
</comment>
<dbReference type="Gene3D" id="6.10.250.3250">
    <property type="match status" value="1"/>
</dbReference>
<reference evidence="1 2" key="1">
    <citation type="submission" date="2023-05" db="EMBL/GenBank/DDBJ databases">
        <title>B98-5 Cell Line De Novo Hybrid Assembly: An Optical Mapping Approach.</title>
        <authorList>
            <person name="Kananen K."/>
            <person name="Auerbach J.A."/>
            <person name="Kautto E."/>
            <person name="Blachly J.S."/>
        </authorList>
    </citation>
    <scope>NUCLEOTIDE SEQUENCE [LARGE SCALE GENOMIC DNA]</scope>
    <source>
        <strain evidence="1">B95-8</strain>
        <tissue evidence="1">Cell line</tissue>
    </source>
</reference>
<accession>A0ABQ9VDA3</accession>
<dbReference type="PANTHER" id="PTHR23317:SF78">
    <property type="entry name" value="DEDICATOR OF CYTOKINESIS PROTEIN 7"/>
    <property type="match status" value="1"/>
</dbReference>
<dbReference type="Gene3D" id="3.90.1180.10">
    <property type="entry name" value="Ribosomal protein L13"/>
    <property type="match status" value="1"/>
</dbReference>
<sequence length="212" mass="24404">MFDGIPFAYDKKKWMVVPSALKVGRLKPVRKFGYLGHLAHDVEGEYQAVTATLEKKRKKKAKIHYWKKRQHTRLQKQAKKNVGKKIDNTEVLKTHGLLAFRQLEFEIEIEPIFASLALYDVKEKKKLEKVLQQGDIGECAEPYMIFKEADATKNKEKLEKLKSQADQFCQRLGKYRMPFAWTAIHLMNIVSSAGSLERDSTEVEISTGDSAM</sequence>
<dbReference type="EMBL" id="JASSZA010000007">
    <property type="protein sequence ID" value="KAK2107251.1"/>
    <property type="molecule type" value="Genomic_DNA"/>
</dbReference>
<dbReference type="Proteomes" id="UP001266305">
    <property type="component" value="Unassembled WGS sequence"/>
</dbReference>
<name>A0ABQ9VDA3_SAGOE</name>
<keyword evidence="2" id="KW-1185">Reference proteome</keyword>
<evidence type="ECO:0000313" key="2">
    <source>
        <dbReference type="Proteomes" id="UP001266305"/>
    </source>
</evidence>
<proteinExistence type="predicted"/>
<protein>
    <submittedName>
        <fullName evidence="1">Dedicator of cytokinesis protein 7</fullName>
    </submittedName>
</protein>
<gene>
    <name evidence="1" type="primary">DOCK7_1</name>
    <name evidence="1" type="ORF">P7K49_016765</name>
</gene>
<organism evidence="1 2">
    <name type="scientific">Saguinus oedipus</name>
    <name type="common">Cotton-top tamarin</name>
    <name type="synonym">Oedipomidas oedipus</name>
    <dbReference type="NCBI Taxonomy" id="9490"/>
    <lineage>
        <taxon>Eukaryota</taxon>
        <taxon>Metazoa</taxon>
        <taxon>Chordata</taxon>
        <taxon>Craniata</taxon>
        <taxon>Vertebrata</taxon>
        <taxon>Euteleostomi</taxon>
        <taxon>Mammalia</taxon>
        <taxon>Eutheria</taxon>
        <taxon>Euarchontoglires</taxon>
        <taxon>Primates</taxon>
        <taxon>Haplorrhini</taxon>
        <taxon>Platyrrhini</taxon>
        <taxon>Cebidae</taxon>
        <taxon>Callitrichinae</taxon>
        <taxon>Saguinus</taxon>
    </lineage>
</organism>
<dbReference type="InterPro" id="IPR026791">
    <property type="entry name" value="DOCK"/>
</dbReference>
<dbReference type="InterPro" id="IPR036899">
    <property type="entry name" value="Ribosomal_uL13_sf"/>
</dbReference>
<evidence type="ECO:0000313" key="1">
    <source>
        <dbReference type="EMBL" id="KAK2107251.1"/>
    </source>
</evidence>